<name>A0ABN2ZQW6_9ACTN</name>
<feature type="signal peptide" evidence="2">
    <location>
        <begin position="1"/>
        <end position="33"/>
    </location>
</feature>
<dbReference type="RefSeq" id="WP_344151174.1">
    <property type="nucleotide sequence ID" value="NZ_BAAAQR010000005.1"/>
</dbReference>
<dbReference type="Pfam" id="PF05787">
    <property type="entry name" value="PhoX"/>
    <property type="match status" value="1"/>
</dbReference>
<accession>A0ABN2ZQW6</accession>
<dbReference type="InterPro" id="IPR006311">
    <property type="entry name" value="TAT_signal"/>
</dbReference>
<comment type="caution">
    <text evidence="3">The sequence shown here is derived from an EMBL/GenBank/DDBJ whole genome shotgun (WGS) entry which is preliminary data.</text>
</comment>
<sequence length="499" mass="53130">MTINRRQLLNTGAASGAGLLAGAALLQSPAAQAAGSRPGSDNHDRPLFPALESSDGDLLALPPGFSYEVVSVSGETDLEDGSGKVIGKTPIRPDGTLVVATSTGYRLIQNHEVTPGEGETPAVPAVEGTVYDPGAADGGGCTVIDVDRSGKRVKEWVGLSGTVGNCAGGPTPWGTWLTCEETEDKAGTNGYQKDHGYVFEVFPAGPGKQSPLPIEAWGRAPHEAVVIEPSRRRVYLTEDASKPTGLLYRWTAPRGYKLRSHIAKSLDKDAGRLEALAVTAPDGGVLPDLAYVTAAQIGRPFRTSWVTVPDRHATDTSLRKQFDAGQVTHSKKLEGAWGNDKGMYFVASFAFAADIPSDATPHDGQLWFYDYADQTLTLVAYFPYNALLHSETVDPMTGLGHSLDLAFDGPDGCHVSPYGSLVLTEDGNTANHVLSWSRQHGAQAIARNLIVQEQSSTGQDVYSEMTGPCFSPDGRILFANVQEPGHVFAIKGPWKKYLG</sequence>
<evidence type="ECO:0000313" key="3">
    <source>
        <dbReference type="EMBL" id="GAA2145761.1"/>
    </source>
</evidence>
<dbReference type="EMBL" id="BAAAQR010000005">
    <property type="protein sequence ID" value="GAA2145761.1"/>
    <property type="molecule type" value="Genomic_DNA"/>
</dbReference>
<feature type="chain" id="PRO_5046614853" evidence="2">
    <location>
        <begin position="34"/>
        <end position="499"/>
    </location>
</feature>
<dbReference type="SUPFAM" id="SSF63829">
    <property type="entry name" value="Calcium-dependent phosphotriesterase"/>
    <property type="match status" value="1"/>
</dbReference>
<keyword evidence="4" id="KW-1185">Reference proteome</keyword>
<dbReference type="InterPro" id="IPR008557">
    <property type="entry name" value="PhoX"/>
</dbReference>
<evidence type="ECO:0000313" key="4">
    <source>
        <dbReference type="Proteomes" id="UP001501771"/>
    </source>
</evidence>
<dbReference type="Proteomes" id="UP001501771">
    <property type="component" value="Unassembled WGS sequence"/>
</dbReference>
<evidence type="ECO:0000256" key="1">
    <source>
        <dbReference type="SAM" id="MobiDB-lite"/>
    </source>
</evidence>
<reference evidence="3 4" key="1">
    <citation type="journal article" date="2019" name="Int. J. Syst. Evol. Microbiol.">
        <title>The Global Catalogue of Microorganisms (GCM) 10K type strain sequencing project: providing services to taxonomists for standard genome sequencing and annotation.</title>
        <authorList>
            <consortium name="The Broad Institute Genomics Platform"/>
            <consortium name="The Broad Institute Genome Sequencing Center for Infectious Disease"/>
            <person name="Wu L."/>
            <person name="Ma J."/>
        </authorList>
    </citation>
    <scope>NUCLEOTIDE SEQUENCE [LARGE SCALE GENOMIC DNA]</scope>
    <source>
        <strain evidence="3 4">JCM 16022</strain>
    </source>
</reference>
<feature type="region of interest" description="Disordered" evidence="1">
    <location>
        <begin position="31"/>
        <end position="53"/>
    </location>
</feature>
<protein>
    <submittedName>
        <fullName evidence="3">PhoX family protein</fullName>
    </submittedName>
</protein>
<dbReference type="PROSITE" id="PS51318">
    <property type="entry name" value="TAT"/>
    <property type="match status" value="1"/>
</dbReference>
<dbReference type="PANTHER" id="PTHR35399:SF4">
    <property type="entry name" value="MEMBRANE PROTEIN"/>
    <property type="match status" value="1"/>
</dbReference>
<keyword evidence="2" id="KW-0732">Signal</keyword>
<evidence type="ECO:0000256" key="2">
    <source>
        <dbReference type="SAM" id="SignalP"/>
    </source>
</evidence>
<proteinExistence type="predicted"/>
<gene>
    <name evidence="3" type="ORF">GCM10009844_20900</name>
</gene>
<dbReference type="PANTHER" id="PTHR35399">
    <property type="entry name" value="SLR8030 PROTEIN"/>
    <property type="match status" value="1"/>
</dbReference>
<organism evidence="3 4">
    <name type="scientific">Nocardioides koreensis</name>
    <dbReference type="NCBI Taxonomy" id="433651"/>
    <lineage>
        <taxon>Bacteria</taxon>
        <taxon>Bacillati</taxon>
        <taxon>Actinomycetota</taxon>
        <taxon>Actinomycetes</taxon>
        <taxon>Propionibacteriales</taxon>
        <taxon>Nocardioidaceae</taxon>
        <taxon>Nocardioides</taxon>
    </lineage>
</organism>